<evidence type="ECO:0000256" key="4">
    <source>
        <dbReference type="SAM" id="MobiDB-lite"/>
    </source>
</evidence>
<accession>A0A2G5DF75</accession>
<evidence type="ECO:0000313" key="7">
    <source>
        <dbReference type="Proteomes" id="UP000230069"/>
    </source>
</evidence>
<keyword evidence="2" id="KW-0804">Transcription</keyword>
<feature type="compositionally biased region" description="Polar residues" evidence="4">
    <location>
        <begin position="16"/>
        <end position="41"/>
    </location>
</feature>
<dbReference type="STRING" id="218851.A0A2G5DF75"/>
<dbReference type="Gene3D" id="1.10.10.60">
    <property type="entry name" value="Homeodomain-like"/>
    <property type="match status" value="1"/>
</dbReference>
<keyword evidence="1" id="KW-0805">Transcription regulation</keyword>
<dbReference type="EMBL" id="KZ305038">
    <property type="protein sequence ID" value="PIA42180.1"/>
    <property type="molecule type" value="Genomic_DNA"/>
</dbReference>
<dbReference type="PANTHER" id="PTHR31314:SF164">
    <property type="entry name" value="HTH MYB-TYPE DOMAIN-CONTAINING PROTEIN"/>
    <property type="match status" value="1"/>
</dbReference>
<feature type="compositionally biased region" description="Basic and acidic residues" evidence="4">
    <location>
        <begin position="1"/>
        <end position="14"/>
    </location>
</feature>
<dbReference type="GO" id="GO:0003677">
    <property type="term" value="F:DNA binding"/>
    <property type="evidence" value="ECO:0007669"/>
    <property type="project" value="InterPro"/>
</dbReference>
<dbReference type="AlphaFoldDB" id="A0A2G5DF75"/>
<dbReference type="InterPro" id="IPR001005">
    <property type="entry name" value="SANT/Myb"/>
</dbReference>
<dbReference type="InterPro" id="IPR006447">
    <property type="entry name" value="Myb_dom_plants"/>
</dbReference>
<dbReference type="NCBIfam" id="TIGR01557">
    <property type="entry name" value="myb_SHAQKYF"/>
    <property type="match status" value="1"/>
</dbReference>
<dbReference type="PANTHER" id="PTHR31314">
    <property type="entry name" value="MYB FAMILY TRANSCRIPTION FACTOR PHL7-LIKE"/>
    <property type="match status" value="1"/>
</dbReference>
<dbReference type="OrthoDB" id="551907at2759"/>
<reference evidence="6 7" key="1">
    <citation type="submission" date="2017-09" db="EMBL/GenBank/DDBJ databases">
        <title>WGS assembly of Aquilegia coerulea Goldsmith.</title>
        <authorList>
            <person name="Hodges S."/>
            <person name="Kramer E."/>
            <person name="Nordborg M."/>
            <person name="Tomkins J."/>
            <person name="Borevitz J."/>
            <person name="Derieg N."/>
            <person name="Yan J."/>
            <person name="Mihaltcheva S."/>
            <person name="Hayes R.D."/>
            <person name="Rokhsar D."/>
        </authorList>
    </citation>
    <scope>NUCLEOTIDE SEQUENCE [LARGE SCALE GENOMIC DNA]</scope>
    <source>
        <strain evidence="7">cv. Goldsmith</strain>
    </source>
</reference>
<dbReference type="InterPro" id="IPR046955">
    <property type="entry name" value="PHR1-like"/>
</dbReference>
<feature type="domain" description="HTH myb-type" evidence="5">
    <location>
        <begin position="90"/>
        <end position="150"/>
    </location>
</feature>
<keyword evidence="7" id="KW-1185">Reference proteome</keyword>
<dbReference type="InterPro" id="IPR009057">
    <property type="entry name" value="Homeodomain-like_sf"/>
</dbReference>
<protein>
    <recommendedName>
        <fullName evidence="5">HTH myb-type domain-containing protein</fullName>
    </recommendedName>
</protein>
<name>A0A2G5DF75_AQUCA</name>
<dbReference type="InParanoid" id="A0A2G5DF75"/>
<keyword evidence="3" id="KW-0539">Nucleus</keyword>
<evidence type="ECO:0000256" key="3">
    <source>
        <dbReference type="ARBA" id="ARBA00023242"/>
    </source>
</evidence>
<evidence type="ECO:0000256" key="1">
    <source>
        <dbReference type="ARBA" id="ARBA00023015"/>
    </source>
</evidence>
<dbReference type="InterPro" id="IPR017930">
    <property type="entry name" value="Myb_dom"/>
</dbReference>
<dbReference type="Pfam" id="PF00249">
    <property type="entry name" value="Myb_DNA-binding"/>
    <property type="match status" value="1"/>
</dbReference>
<dbReference type="SUPFAM" id="SSF46689">
    <property type="entry name" value="Homeodomain-like"/>
    <property type="match status" value="1"/>
</dbReference>
<evidence type="ECO:0000256" key="2">
    <source>
        <dbReference type="ARBA" id="ARBA00023163"/>
    </source>
</evidence>
<feature type="region of interest" description="Disordered" evidence="4">
    <location>
        <begin position="1"/>
        <end position="79"/>
    </location>
</feature>
<feature type="compositionally biased region" description="Polar residues" evidence="4">
    <location>
        <begin position="63"/>
        <end position="79"/>
    </location>
</feature>
<evidence type="ECO:0000313" key="6">
    <source>
        <dbReference type="EMBL" id="PIA42180.1"/>
    </source>
</evidence>
<organism evidence="6 7">
    <name type="scientific">Aquilegia coerulea</name>
    <name type="common">Rocky mountain columbine</name>
    <dbReference type="NCBI Taxonomy" id="218851"/>
    <lineage>
        <taxon>Eukaryota</taxon>
        <taxon>Viridiplantae</taxon>
        <taxon>Streptophyta</taxon>
        <taxon>Embryophyta</taxon>
        <taxon>Tracheophyta</taxon>
        <taxon>Spermatophyta</taxon>
        <taxon>Magnoliopsida</taxon>
        <taxon>Ranunculales</taxon>
        <taxon>Ranunculaceae</taxon>
        <taxon>Thalictroideae</taxon>
        <taxon>Aquilegia</taxon>
    </lineage>
</organism>
<gene>
    <name evidence="6" type="ORF">AQUCO_02100207v1</name>
</gene>
<proteinExistence type="predicted"/>
<dbReference type="PROSITE" id="PS51294">
    <property type="entry name" value="HTH_MYB"/>
    <property type="match status" value="1"/>
</dbReference>
<sequence>MAERLQVSADREESIGSDNEAQNPSPLSSQKFSSFDLNENASSEEDESTTEGADPTSDAADKTMTSDTSSQNNETVDGIARSSTIRQYVRSKMPRLRWTPDLHLSFVHAVERLGGQERATPKLVLQLMNVRGLSIAHVKSHLQVKVQNKLFQLISVLSQSSIPMQGGPNMYYQGSSHHHGHFIDRMDPFVASNMYESNHPRRTSQFPLYQQPFDMKASISRLVIKLTRRTRKVFNIIVLNLI</sequence>
<dbReference type="Proteomes" id="UP000230069">
    <property type="component" value="Unassembled WGS sequence"/>
</dbReference>
<dbReference type="GO" id="GO:0003700">
    <property type="term" value="F:DNA-binding transcription factor activity"/>
    <property type="evidence" value="ECO:0007669"/>
    <property type="project" value="InterPro"/>
</dbReference>
<evidence type="ECO:0000259" key="5">
    <source>
        <dbReference type="PROSITE" id="PS51294"/>
    </source>
</evidence>